<dbReference type="GO" id="GO:0005762">
    <property type="term" value="C:mitochondrial large ribosomal subunit"/>
    <property type="evidence" value="ECO:0007669"/>
    <property type="project" value="InterPro"/>
</dbReference>
<dbReference type="GO" id="GO:0003735">
    <property type="term" value="F:structural constituent of ribosome"/>
    <property type="evidence" value="ECO:0007669"/>
    <property type="project" value="InterPro"/>
</dbReference>
<name>A0A452H745_9SAUR</name>
<keyword evidence="10" id="KW-1185">Reference proteome</keyword>
<dbReference type="GO" id="GO:0032543">
    <property type="term" value="P:mitochondrial translation"/>
    <property type="evidence" value="ECO:0007669"/>
    <property type="project" value="InterPro"/>
</dbReference>
<sequence length="87" mass="9937">LAAYDGELISVHQYHISCAQWKIQLGLDPSLEGYGCLSDLPDWSFVDWCPTPSGKGQSHWKQDNDAFVRLRTFMHVSSKWDYLCACL</sequence>
<evidence type="ECO:0000256" key="7">
    <source>
        <dbReference type="ARBA" id="ARBA00035181"/>
    </source>
</evidence>
<evidence type="ECO:0000256" key="4">
    <source>
        <dbReference type="ARBA" id="ARBA00022980"/>
    </source>
</evidence>
<keyword evidence="6" id="KW-0687">Ribonucleoprotein</keyword>
<dbReference type="InterPro" id="IPR034596">
    <property type="entry name" value="Ribosomal_mL52"/>
</dbReference>
<comment type="similarity">
    <text evidence="2">Belongs to the mitochondrion-specific ribosomal protein mL52 family.</text>
</comment>
<keyword evidence="4" id="KW-0689">Ribosomal protein</keyword>
<evidence type="ECO:0000256" key="3">
    <source>
        <dbReference type="ARBA" id="ARBA00022946"/>
    </source>
</evidence>
<dbReference type="AlphaFoldDB" id="A0A452H745"/>
<evidence type="ECO:0000313" key="10">
    <source>
        <dbReference type="Proteomes" id="UP000291020"/>
    </source>
</evidence>
<comment type="subcellular location">
    <subcellularLocation>
        <location evidence="1">Mitochondrion</location>
    </subcellularLocation>
</comment>
<organism evidence="9 10">
    <name type="scientific">Gopherus agassizii</name>
    <name type="common">Agassiz's desert tortoise</name>
    <dbReference type="NCBI Taxonomy" id="38772"/>
    <lineage>
        <taxon>Eukaryota</taxon>
        <taxon>Metazoa</taxon>
        <taxon>Chordata</taxon>
        <taxon>Craniata</taxon>
        <taxon>Vertebrata</taxon>
        <taxon>Euteleostomi</taxon>
        <taxon>Archelosauria</taxon>
        <taxon>Testudinata</taxon>
        <taxon>Testudines</taxon>
        <taxon>Cryptodira</taxon>
        <taxon>Durocryptodira</taxon>
        <taxon>Testudinoidea</taxon>
        <taxon>Testudinidae</taxon>
        <taxon>Gopherus</taxon>
    </lineage>
</organism>
<evidence type="ECO:0000256" key="6">
    <source>
        <dbReference type="ARBA" id="ARBA00023274"/>
    </source>
</evidence>
<accession>A0A452H745</accession>
<keyword evidence="3" id="KW-0809">Transit peptide</keyword>
<evidence type="ECO:0000313" key="9">
    <source>
        <dbReference type="Ensembl" id="ENSGAGP00000010516.1"/>
    </source>
</evidence>
<evidence type="ECO:0000256" key="1">
    <source>
        <dbReference type="ARBA" id="ARBA00004173"/>
    </source>
</evidence>
<dbReference type="PANTHER" id="PTHR34090">
    <property type="entry name" value="39S RIBOSOMAL PROTEIN L52, MITOCHONDRIAL"/>
    <property type="match status" value="1"/>
</dbReference>
<dbReference type="Proteomes" id="UP000291020">
    <property type="component" value="Unassembled WGS sequence"/>
</dbReference>
<evidence type="ECO:0000256" key="8">
    <source>
        <dbReference type="ARBA" id="ARBA00035425"/>
    </source>
</evidence>
<reference evidence="9" key="2">
    <citation type="submission" date="2025-08" db="UniProtKB">
        <authorList>
            <consortium name="Ensembl"/>
        </authorList>
    </citation>
    <scope>IDENTIFICATION</scope>
</reference>
<dbReference type="Ensembl" id="ENSGAGT00000012076.1">
    <property type="protein sequence ID" value="ENSGAGP00000010516.1"/>
    <property type="gene ID" value="ENSGAGG00000008227.1"/>
</dbReference>
<proteinExistence type="inferred from homology"/>
<dbReference type="Pfam" id="PF18699">
    <property type="entry name" value="MRPL52"/>
    <property type="match status" value="1"/>
</dbReference>
<evidence type="ECO:0000256" key="2">
    <source>
        <dbReference type="ARBA" id="ARBA00007232"/>
    </source>
</evidence>
<reference evidence="9" key="3">
    <citation type="submission" date="2025-09" db="UniProtKB">
        <authorList>
            <consortium name="Ensembl"/>
        </authorList>
    </citation>
    <scope>IDENTIFICATION</scope>
</reference>
<dbReference type="PANTHER" id="PTHR34090:SF1">
    <property type="entry name" value="LARGE RIBOSOMAL SUBUNIT PROTEIN ML52"/>
    <property type="match status" value="1"/>
</dbReference>
<keyword evidence="5" id="KW-0496">Mitochondrion</keyword>
<evidence type="ECO:0000256" key="5">
    <source>
        <dbReference type="ARBA" id="ARBA00023128"/>
    </source>
</evidence>
<protein>
    <recommendedName>
        <fullName evidence="7">Large ribosomal subunit protein mL52</fullName>
    </recommendedName>
    <alternativeName>
        <fullName evidence="8">39S ribosomal protein L52, mitochondrial</fullName>
    </alternativeName>
</protein>
<reference evidence="10" key="1">
    <citation type="journal article" date="2017" name="PLoS ONE">
        <title>The Agassiz's desert tortoise genome provides a resource for the conservation of a threatened species.</title>
        <authorList>
            <person name="Tollis M."/>
            <person name="DeNardo D.F."/>
            <person name="Cornelius J.A."/>
            <person name="Dolby G.A."/>
            <person name="Edwards T."/>
            <person name="Henen B.T."/>
            <person name="Karl A.E."/>
            <person name="Murphy R.W."/>
            <person name="Kusumi K."/>
        </authorList>
    </citation>
    <scope>NUCLEOTIDE SEQUENCE [LARGE SCALE GENOMIC DNA]</scope>
</reference>